<keyword evidence="3" id="KW-0812">Transmembrane</keyword>
<feature type="chain" id="PRO_5032306028" evidence="7">
    <location>
        <begin position="19"/>
        <end position="231"/>
    </location>
</feature>
<dbReference type="PANTHER" id="PTHR13505:SF7">
    <property type="entry name" value="TRANSMEMBRANE PROTEIN 208"/>
    <property type="match status" value="1"/>
</dbReference>
<comment type="similarity">
    <text evidence="2">Belongs to the TMEM208 family.</text>
</comment>
<dbReference type="InterPro" id="IPR008506">
    <property type="entry name" value="SND2/TMEM208"/>
</dbReference>
<keyword evidence="5" id="KW-1133">Transmembrane helix</keyword>
<evidence type="ECO:0000256" key="4">
    <source>
        <dbReference type="ARBA" id="ARBA00022824"/>
    </source>
</evidence>
<dbReference type="GO" id="GO:0006624">
    <property type="term" value="P:vacuolar protein processing"/>
    <property type="evidence" value="ECO:0007669"/>
    <property type="project" value="TreeGrafter"/>
</dbReference>
<evidence type="ECO:0000313" key="9">
    <source>
        <dbReference type="Proteomes" id="UP000655225"/>
    </source>
</evidence>
<proteinExistence type="inferred from homology"/>
<organism evidence="8 9">
    <name type="scientific">Tetracentron sinense</name>
    <name type="common">Spur-leaf</name>
    <dbReference type="NCBI Taxonomy" id="13715"/>
    <lineage>
        <taxon>Eukaryota</taxon>
        <taxon>Viridiplantae</taxon>
        <taxon>Streptophyta</taxon>
        <taxon>Embryophyta</taxon>
        <taxon>Tracheophyta</taxon>
        <taxon>Spermatophyta</taxon>
        <taxon>Magnoliopsida</taxon>
        <taxon>Trochodendrales</taxon>
        <taxon>Trochodendraceae</taxon>
        <taxon>Tetracentron</taxon>
    </lineage>
</organism>
<evidence type="ECO:0000313" key="8">
    <source>
        <dbReference type="EMBL" id="KAF8398559.1"/>
    </source>
</evidence>
<feature type="signal peptide" evidence="7">
    <location>
        <begin position="1"/>
        <end position="18"/>
    </location>
</feature>
<evidence type="ECO:0000256" key="7">
    <source>
        <dbReference type="SAM" id="SignalP"/>
    </source>
</evidence>
<dbReference type="Pfam" id="PF05620">
    <property type="entry name" value="TMEM208_SND2"/>
    <property type="match status" value="1"/>
</dbReference>
<keyword evidence="6" id="KW-0472">Membrane</keyword>
<accession>A0A834YYY6</accession>
<comment type="caution">
    <text evidence="8">The sequence shown here is derived from an EMBL/GenBank/DDBJ whole genome shotgun (WGS) entry which is preliminary data.</text>
</comment>
<evidence type="ECO:0000256" key="3">
    <source>
        <dbReference type="ARBA" id="ARBA00022692"/>
    </source>
</evidence>
<dbReference type="GO" id="GO:0005789">
    <property type="term" value="C:endoplasmic reticulum membrane"/>
    <property type="evidence" value="ECO:0007669"/>
    <property type="project" value="UniProtKB-SubCell"/>
</dbReference>
<dbReference type="GO" id="GO:0005773">
    <property type="term" value="C:vacuole"/>
    <property type="evidence" value="ECO:0007669"/>
    <property type="project" value="GOC"/>
</dbReference>
<keyword evidence="9" id="KW-1185">Reference proteome</keyword>
<comment type="subcellular location">
    <subcellularLocation>
        <location evidence="1">Endoplasmic reticulum membrane</location>
        <topology evidence="1">Multi-pass membrane protein</topology>
    </subcellularLocation>
</comment>
<protein>
    <submittedName>
        <fullName evidence="8">Uncharacterized protein</fullName>
    </submittedName>
</protein>
<gene>
    <name evidence="8" type="ORF">HHK36_017490</name>
</gene>
<evidence type="ECO:0000256" key="1">
    <source>
        <dbReference type="ARBA" id="ARBA00004477"/>
    </source>
</evidence>
<dbReference type="Proteomes" id="UP000655225">
    <property type="component" value="Unassembled WGS sequence"/>
</dbReference>
<evidence type="ECO:0000256" key="6">
    <source>
        <dbReference type="ARBA" id="ARBA00023136"/>
    </source>
</evidence>
<sequence>MEFSLLGLLILELDLLYIDTPNGVEDRLNHSKPSALVNMINRLQKETLALGLMVDGIQVAGKNRIQKPTFCQKVGAPSTGGVMKPASTHVMHHQLEGDVGLDVWGSDGTGGRIIKSLTSGCMSDRDGTPIDSGLEGGRITVLNGHVIYILVRMLIFHSTFNWKHWVGLFVTSMAYLIPYQQLAKMANPSYADDGELLDGGFDMSTGGVCGKRFFNVNHLYSVICEMGLVLV</sequence>
<dbReference type="PANTHER" id="PTHR13505">
    <property type="entry name" value="TRANSMEMBRANE PROTEIN 208"/>
    <property type="match status" value="1"/>
</dbReference>
<dbReference type="EMBL" id="JABCRI010000011">
    <property type="protein sequence ID" value="KAF8398559.1"/>
    <property type="molecule type" value="Genomic_DNA"/>
</dbReference>
<dbReference type="OrthoDB" id="276296at2759"/>
<evidence type="ECO:0000256" key="5">
    <source>
        <dbReference type="ARBA" id="ARBA00022989"/>
    </source>
</evidence>
<evidence type="ECO:0000256" key="2">
    <source>
        <dbReference type="ARBA" id="ARBA00009950"/>
    </source>
</evidence>
<keyword evidence="4" id="KW-0256">Endoplasmic reticulum</keyword>
<reference evidence="8 9" key="1">
    <citation type="submission" date="2020-04" db="EMBL/GenBank/DDBJ databases">
        <title>Plant Genome Project.</title>
        <authorList>
            <person name="Zhang R.-G."/>
        </authorList>
    </citation>
    <scope>NUCLEOTIDE SEQUENCE [LARGE SCALE GENOMIC DNA]</scope>
    <source>
        <strain evidence="8">YNK0</strain>
        <tissue evidence="8">Leaf</tissue>
    </source>
</reference>
<name>A0A834YYY6_TETSI</name>
<dbReference type="AlphaFoldDB" id="A0A834YYY6"/>
<keyword evidence="7" id="KW-0732">Signal</keyword>